<evidence type="ECO:0000256" key="3">
    <source>
        <dbReference type="ARBA" id="ARBA00004721"/>
    </source>
</evidence>
<evidence type="ECO:0000256" key="11">
    <source>
        <dbReference type="ARBA" id="ARBA00023033"/>
    </source>
</evidence>
<keyword evidence="5 13" id="KW-0349">Heme</keyword>
<gene>
    <name evidence="15" type="ORF">BDP27DRAFT_1443417</name>
</gene>
<keyword evidence="7 13" id="KW-0479">Metal-binding</keyword>
<dbReference type="PROSITE" id="PS00086">
    <property type="entry name" value="CYTOCHROME_P450"/>
    <property type="match status" value="1"/>
</dbReference>
<comment type="cofactor">
    <cofactor evidence="1 13">
        <name>heme</name>
        <dbReference type="ChEBI" id="CHEBI:30413"/>
    </cofactor>
</comment>
<comment type="similarity">
    <text evidence="4 14">Belongs to the cytochrome P450 family.</text>
</comment>
<protein>
    <submittedName>
        <fullName evidence="15">Cytochrome P450</fullName>
    </submittedName>
</protein>
<evidence type="ECO:0000256" key="10">
    <source>
        <dbReference type="ARBA" id="ARBA00023004"/>
    </source>
</evidence>
<evidence type="ECO:0000256" key="6">
    <source>
        <dbReference type="ARBA" id="ARBA00022692"/>
    </source>
</evidence>
<dbReference type="GO" id="GO:0005506">
    <property type="term" value="F:iron ion binding"/>
    <property type="evidence" value="ECO:0007669"/>
    <property type="project" value="InterPro"/>
</dbReference>
<evidence type="ECO:0000256" key="9">
    <source>
        <dbReference type="ARBA" id="ARBA00023002"/>
    </source>
</evidence>
<dbReference type="InterPro" id="IPR050121">
    <property type="entry name" value="Cytochrome_P450_monoxygenase"/>
</dbReference>
<evidence type="ECO:0000256" key="8">
    <source>
        <dbReference type="ARBA" id="ARBA00022989"/>
    </source>
</evidence>
<dbReference type="PANTHER" id="PTHR24305:SF166">
    <property type="entry name" value="CYTOCHROME P450 12A4, MITOCHONDRIAL-RELATED"/>
    <property type="match status" value="1"/>
</dbReference>
<keyword evidence="10 13" id="KW-0408">Iron</keyword>
<evidence type="ECO:0000313" key="15">
    <source>
        <dbReference type="EMBL" id="KAF9075519.1"/>
    </source>
</evidence>
<feature type="binding site" description="axial binding residue" evidence="13">
    <location>
        <position position="452"/>
    </location>
    <ligand>
        <name>heme</name>
        <dbReference type="ChEBI" id="CHEBI:30413"/>
    </ligand>
    <ligandPart>
        <name>Fe</name>
        <dbReference type="ChEBI" id="CHEBI:18248"/>
    </ligandPart>
</feature>
<dbReference type="GO" id="GO:0016020">
    <property type="term" value="C:membrane"/>
    <property type="evidence" value="ECO:0007669"/>
    <property type="project" value="UniProtKB-SubCell"/>
</dbReference>
<organism evidence="15 16">
    <name type="scientific">Rhodocollybia butyracea</name>
    <dbReference type="NCBI Taxonomy" id="206335"/>
    <lineage>
        <taxon>Eukaryota</taxon>
        <taxon>Fungi</taxon>
        <taxon>Dikarya</taxon>
        <taxon>Basidiomycota</taxon>
        <taxon>Agaricomycotina</taxon>
        <taxon>Agaricomycetes</taxon>
        <taxon>Agaricomycetidae</taxon>
        <taxon>Agaricales</taxon>
        <taxon>Marasmiineae</taxon>
        <taxon>Omphalotaceae</taxon>
        <taxon>Rhodocollybia</taxon>
    </lineage>
</organism>
<name>A0A9P5Q674_9AGAR</name>
<dbReference type="GO" id="GO:0016705">
    <property type="term" value="F:oxidoreductase activity, acting on paired donors, with incorporation or reduction of molecular oxygen"/>
    <property type="evidence" value="ECO:0007669"/>
    <property type="project" value="InterPro"/>
</dbReference>
<evidence type="ECO:0000256" key="1">
    <source>
        <dbReference type="ARBA" id="ARBA00001971"/>
    </source>
</evidence>
<evidence type="ECO:0000256" key="7">
    <source>
        <dbReference type="ARBA" id="ARBA00022723"/>
    </source>
</evidence>
<dbReference type="EMBL" id="JADNRY010000009">
    <property type="protein sequence ID" value="KAF9075519.1"/>
    <property type="molecule type" value="Genomic_DNA"/>
</dbReference>
<dbReference type="OrthoDB" id="1470350at2759"/>
<keyword evidence="16" id="KW-1185">Reference proteome</keyword>
<dbReference type="Gene3D" id="1.10.630.10">
    <property type="entry name" value="Cytochrome P450"/>
    <property type="match status" value="1"/>
</dbReference>
<keyword evidence="6" id="KW-0812">Transmembrane</keyword>
<proteinExistence type="inferred from homology"/>
<dbReference type="PANTHER" id="PTHR24305">
    <property type="entry name" value="CYTOCHROME P450"/>
    <property type="match status" value="1"/>
</dbReference>
<dbReference type="InterPro" id="IPR036396">
    <property type="entry name" value="Cyt_P450_sf"/>
</dbReference>
<dbReference type="InterPro" id="IPR002401">
    <property type="entry name" value="Cyt_P450_E_grp-I"/>
</dbReference>
<evidence type="ECO:0000256" key="12">
    <source>
        <dbReference type="ARBA" id="ARBA00023136"/>
    </source>
</evidence>
<dbReference type="PRINTS" id="PR00385">
    <property type="entry name" value="P450"/>
</dbReference>
<keyword evidence="8" id="KW-1133">Transmembrane helix</keyword>
<reference evidence="15" key="1">
    <citation type="submission" date="2020-11" db="EMBL/GenBank/DDBJ databases">
        <authorList>
            <consortium name="DOE Joint Genome Institute"/>
            <person name="Ahrendt S."/>
            <person name="Riley R."/>
            <person name="Andreopoulos W."/>
            <person name="Labutti K."/>
            <person name="Pangilinan J."/>
            <person name="Ruiz-Duenas F.J."/>
            <person name="Barrasa J.M."/>
            <person name="Sanchez-Garcia M."/>
            <person name="Camarero S."/>
            <person name="Miyauchi S."/>
            <person name="Serrano A."/>
            <person name="Linde D."/>
            <person name="Babiker R."/>
            <person name="Drula E."/>
            <person name="Ayuso-Fernandez I."/>
            <person name="Pacheco R."/>
            <person name="Padilla G."/>
            <person name="Ferreira P."/>
            <person name="Barriuso J."/>
            <person name="Kellner H."/>
            <person name="Castanera R."/>
            <person name="Alfaro M."/>
            <person name="Ramirez L."/>
            <person name="Pisabarro A.G."/>
            <person name="Kuo A."/>
            <person name="Tritt A."/>
            <person name="Lipzen A."/>
            <person name="He G."/>
            <person name="Yan M."/>
            <person name="Ng V."/>
            <person name="Cullen D."/>
            <person name="Martin F."/>
            <person name="Rosso M.-N."/>
            <person name="Henrissat B."/>
            <person name="Hibbett D."/>
            <person name="Martinez A.T."/>
            <person name="Grigoriev I.V."/>
        </authorList>
    </citation>
    <scope>NUCLEOTIDE SEQUENCE</scope>
    <source>
        <strain evidence="15">AH 40177</strain>
    </source>
</reference>
<dbReference type="GO" id="GO:0004497">
    <property type="term" value="F:monooxygenase activity"/>
    <property type="evidence" value="ECO:0007669"/>
    <property type="project" value="UniProtKB-KW"/>
</dbReference>
<dbReference type="Pfam" id="PF00067">
    <property type="entry name" value="p450"/>
    <property type="match status" value="1"/>
</dbReference>
<keyword evidence="12" id="KW-0472">Membrane</keyword>
<evidence type="ECO:0000256" key="2">
    <source>
        <dbReference type="ARBA" id="ARBA00004370"/>
    </source>
</evidence>
<dbReference type="SUPFAM" id="SSF48264">
    <property type="entry name" value="Cytochrome P450"/>
    <property type="match status" value="1"/>
</dbReference>
<dbReference type="PRINTS" id="PR00463">
    <property type="entry name" value="EP450I"/>
</dbReference>
<dbReference type="InterPro" id="IPR017972">
    <property type="entry name" value="Cyt_P450_CS"/>
</dbReference>
<comment type="caution">
    <text evidence="15">The sequence shown here is derived from an EMBL/GenBank/DDBJ whole genome shotgun (WGS) entry which is preliminary data.</text>
</comment>
<comment type="pathway">
    <text evidence="3">Secondary metabolite biosynthesis; terpenoid biosynthesis.</text>
</comment>
<evidence type="ECO:0000313" key="16">
    <source>
        <dbReference type="Proteomes" id="UP000772434"/>
    </source>
</evidence>
<dbReference type="InterPro" id="IPR001128">
    <property type="entry name" value="Cyt_P450"/>
</dbReference>
<keyword evidence="11 14" id="KW-0503">Monooxygenase</keyword>
<evidence type="ECO:0000256" key="13">
    <source>
        <dbReference type="PIRSR" id="PIRSR602401-1"/>
    </source>
</evidence>
<dbReference type="AlphaFoldDB" id="A0A9P5Q674"/>
<accession>A0A9P5Q674</accession>
<dbReference type="Proteomes" id="UP000772434">
    <property type="component" value="Unassembled WGS sequence"/>
</dbReference>
<dbReference type="GO" id="GO:0020037">
    <property type="term" value="F:heme binding"/>
    <property type="evidence" value="ECO:0007669"/>
    <property type="project" value="InterPro"/>
</dbReference>
<sequence>MDPLKPWTLVAAAIAIYALKKYLELRLLLQSIQYHPGNRLLLPINTLVTMILPRIPAFTRGITRTWTDKYEPYAKCGWDVIADVSILPSPSTTLFLADPVAIKEVFTSRARFPKPTKTYKTISFFGDNIIASEGEEWKRYRKVAAPAFNDRNSQLIWDETARIMLDLFENVWGSQDSVTVDHAVDITVPIALFVIGAAAFGNRISWKDDDSVPPGHQLSFKDAIHEVSMGTLTKTIVPKWAMGWNSYTRKVRLAFDELDAHMLEMIGKRRSSEKKEDRYDLLSNLLDASSDDTTFTDRDLTGNIFIFLIAGHETTAHALCFALALLALHPTEQETLFQHINSVLSDGRIPTYQEMPLFTHTMAVLYETLRMFPSVNAIPKYSAEDTTLTISNAAGEKRTLPVPKGSVLVLNAVGLHYNPHYWKDPETFQPTRFLGNWPRDAFLPFSSGPRACLGRKFFETEAVAILTLLVSRYKIEVKDEPQFARETFEERKARVLASNPGITMTPIRVPLVFKRR</sequence>
<evidence type="ECO:0000256" key="5">
    <source>
        <dbReference type="ARBA" id="ARBA00022617"/>
    </source>
</evidence>
<keyword evidence="9 14" id="KW-0560">Oxidoreductase</keyword>
<comment type="subcellular location">
    <subcellularLocation>
        <location evidence="2">Membrane</location>
    </subcellularLocation>
</comment>
<evidence type="ECO:0000256" key="4">
    <source>
        <dbReference type="ARBA" id="ARBA00010617"/>
    </source>
</evidence>
<evidence type="ECO:0000256" key="14">
    <source>
        <dbReference type="RuleBase" id="RU000461"/>
    </source>
</evidence>